<feature type="domain" description="Spore protein YkvP/CgeB glycosyl transferase-like" evidence="1">
    <location>
        <begin position="251"/>
        <end position="374"/>
    </location>
</feature>
<evidence type="ECO:0000259" key="1">
    <source>
        <dbReference type="Pfam" id="PF13524"/>
    </source>
</evidence>
<evidence type="ECO:0000313" key="2">
    <source>
        <dbReference type="EMBL" id="MCH4551349.1"/>
    </source>
</evidence>
<dbReference type="Gene3D" id="3.40.50.2000">
    <property type="entry name" value="Glycogen Phosphorylase B"/>
    <property type="match status" value="1"/>
</dbReference>
<comment type="caution">
    <text evidence="2">The sequence shown here is derived from an EMBL/GenBank/DDBJ whole genome shotgun (WGS) entry which is preliminary data.</text>
</comment>
<protein>
    <submittedName>
        <fullName evidence="2">Glycosyltransferase</fullName>
    </submittedName>
</protein>
<dbReference type="InterPro" id="IPR055259">
    <property type="entry name" value="YkvP/CgeB_Glyco_trans-like"/>
</dbReference>
<sequence length="380" mass="44800">MKILLVGEYSRLHNSLKEGLTKLNHDVTLIGSGDDFKNYPIDIDISPSLFTKSFLFNLSKVVHRLTNISFIELENAYRFYKILPKLKHYDIVQLINENSLKTHPKLEIWLLKKLFKQNGKVFLLSCGTDYISVKYAYDNKFKYSILTPLQNDPRLKKQFRFILMYLNKHYKKLHLFLYKNTKGVIASDLDYHLPLKHNPKYLGLIPNPINTNKIQYLENNFDGKIKIFHGINRMNYIKKGNKFFDEALNIIKKKYPDEVEIIITENIPYNEYIKIYNSCHILLDQVYAYDQGYNALEAMAKGKVVFTGAEQEWLDYYKLEEDTVAINALPDSNKIAEKIEWLILNPNMIKNISRNARSFIEKEHNYVNIANTYLKTWKNK</sequence>
<dbReference type="Proteomes" id="UP001156141">
    <property type="component" value="Unassembled WGS sequence"/>
</dbReference>
<gene>
    <name evidence="2" type="ORF">MKW35_01860</name>
</gene>
<dbReference type="SUPFAM" id="SSF53756">
    <property type="entry name" value="UDP-Glycosyltransferase/glycogen phosphorylase"/>
    <property type="match status" value="1"/>
</dbReference>
<dbReference type="Pfam" id="PF13524">
    <property type="entry name" value="Glyco_trans_1_2"/>
    <property type="match status" value="1"/>
</dbReference>
<reference evidence="2" key="1">
    <citation type="submission" date="2022-02" db="EMBL/GenBank/DDBJ databases">
        <title>Aestuariibaculum sp., a marine bacterium isolated from sediment in Guangxi.</title>
        <authorList>
            <person name="Ying J."/>
        </authorList>
    </citation>
    <scope>NUCLEOTIDE SEQUENCE</scope>
    <source>
        <strain evidence="2">L182</strain>
    </source>
</reference>
<organism evidence="2 3">
    <name type="scientific">Aestuariibaculum lutulentum</name>
    <dbReference type="NCBI Taxonomy" id="2920935"/>
    <lineage>
        <taxon>Bacteria</taxon>
        <taxon>Pseudomonadati</taxon>
        <taxon>Bacteroidota</taxon>
        <taxon>Flavobacteriia</taxon>
        <taxon>Flavobacteriales</taxon>
        <taxon>Flavobacteriaceae</taxon>
    </lineage>
</organism>
<name>A0ABS9REI1_9FLAO</name>
<keyword evidence="3" id="KW-1185">Reference proteome</keyword>
<dbReference type="RefSeq" id="WP_240571692.1">
    <property type="nucleotide sequence ID" value="NZ_CP136709.1"/>
</dbReference>
<accession>A0ABS9REI1</accession>
<evidence type="ECO:0000313" key="3">
    <source>
        <dbReference type="Proteomes" id="UP001156141"/>
    </source>
</evidence>
<dbReference type="EMBL" id="JAKVQD010000001">
    <property type="protein sequence ID" value="MCH4551349.1"/>
    <property type="molecule type" value="Genomic_DNA"/>
</dbReference>
<proteinExistence type="predicted"/>